<sequence>MSTTTAGRGRRAAAPERRDENPGLNFLRAVYAEWLKLTSLRSSYVILIITLMGMVGIGLLSVFAVLAMADGLLDVGRQAGGPAPGPETLTEELGAQARGIPASGIAIAQFLIASLAVMQIGSEYGTRMISTTLTVVPRRLTAILAKTLVIAAVSFIVGAGAALISYAVAQPLLEPKGLDYAITADGVMPSILSTGAYLALIAILGLGIGTLLRNSAGGIMTTLGLLIVAPIVLAILSGQNELFMDISRFLPSSAGIEMVAIRTQPDALTQNQGGLVVAAWAAAALVGAMISVKRRDA</sequence>
<name>B8HHU0_PSECP</name>
<reference evidence="7" key="1">
    <citation type="submission" date="2009-01" db="EMBL/GenBank/DDBJ databases">
        <title>Complete sequence of plasmid1 of Arthrobacter chlorophenolicus A6.</title>
        <authorList>
            <consortium name="US DOE Joint Genome Institute"/>
            <person name="Lucas S."/>
            <person name="Copeland A."/>
            <person name="Lapidus A."/>
            <person name="Glavina del Rio T."/>
            <person name="Tice H."/>
            <person name="Bruce D."/>
            <person name="Goodwin L."/>
            <person name="Pitluck S."/>
            <person name="Goltsman E."/>
            <person name="Clum A."/>
            <person name="Larimer F."/>
            <person name="Land M."/>
            <person name="Hauser L."/>
            <person name="Kyrpides N."/>
            <person name="Mikhailova N."/>
            <person name="Jansson J."/>
            <person name="Richardson P."/>
        </authorList>
    </citation>
    <scope>NUCLEOTIDE SEQUENCE [LARGE SCALE GENOMIC DNA]</scope>
    <source>
        <strain evidence="7">A6</strain>
        <plasmid evidence="7">pACHL01</plasmid>
    </source>
</reference>
<evidence type="ECO:0000313" key="7">
    <source>
        <dbReference type="EMBL" id="ACL41987.1"/>
    </source>
</evidence>
<feature type="transmembrane region" description="Helical" evidence="5">
    <location>
        <begin position="44"/>
        <end position="69"/>
    </location>
</feature>
<protein>
    <submittedName>
        <fullName evidence="7">ABC transporter transmembrane protein</fullName>
    </submittedName>
</protein>
<dbReference type="HOGENOM" id="CLU_051674_1_1_11"/>
<feature type="transmembrane region" description="Helical" evidence="5">
    <location>
        <begin position="188"/>
        <end position="212"/>
    </location>
</feature>
<evidence type="ECO:0000313" key="8">
    <source>
        <dbReference type="Proteomes" id="UP000002505"/>
    </source>
</evidence>
<feature type="transmembrane region" description="Helical" evidence="5">
    <location>
        <begin position="100"/>
        <end position="122"/>
    </location>
</feature>
<dbReference type="OrthoDB" id="3297477at2"/>
<evidence type="ECO:0000256" key="5">
    <source>
        <dbReference type="SAM" id="Phobius"/>
    </source>
</evidence>
<dbReference type="EMBL" id="CP001342">
    <property type="protein sequence ID" value="ACL41987.1"/>
    <property type="molecule type" value="Genomic_DNA"/>
</dbReference>
<evidence type="ECO:0000259" key="6">
    <source>
        <dbReference type="Pfam" id="PF12698"/>
    </source>
</evidence>
<dbReference type="InterPro" id="IPR013525">
    <property type="entry name" value="ABC2_TM"/>
</dbReference>
<feature type="domain" description="ABC-2 type transporter transmembrane" evidence="6">
    <location>
        <begin position="102"/>
        <end position="259"/>
    </location>
</feature>
<dbReference type="GO" id="GO:0140359">
    <property type="term" value="F:ABC-type transporter activity"/>
    <property type="evidence" value="ECO:0007669"/>
    <property type="project" value="InterPro"/>
</dbReference>
<feature type="transmembrane region" description="Helical" evidence="5">
    <location>
        <begin position="143"/>
        <end position="168"/>
    </location>
</feature>
<dbReference type="GO" id="GO:0016020">
    <property type="term" value="C:membrane"/>
    <property type="evidence" value="ECO:0007669"/>
    <property type="project" value="UniProtKB-SubCell"/>
</dbReference>
<feature type="transmembrane region" description="Helical" evidence="5">
    <location>
        <begin position="219"/>
        <end position="238"/>
    </location>
</feature>
<evidence type="ECO:0000256" key="4">
    <source>
        <dbReference type="ARBA" id="ARBA00023136"/>
    </source>
</evidence>
<organism evidence="7 8">
    <name type="scientific">Pseudarthrobacter chlorophenolicus (strain ATCC 700700 / DSM 12829 / CIP 107037 / JCM 12360 / KCTC 9906 / NCIMB 13794 / A6)</name>
    <name type="common">Arthrobacter chlorophenolicus</name>
    <dbReference type="NCBI Taxonomy" id="452863"/>
    <lineage>
        <taxon>Bacteria</taxon>
        <taxon>Bacillati</taxon>
        <taxon>Actinomycetota</taxon>
        <taxon>Actinomycetes</taxon>
        <taxon>Micrococcales</taxon>
        <taxon>Micrococcaceae</taxon>
        <taxon>Pseudarthrobacter</taxon>
    </lineage>
</organism>
<evidence type="ECO:0000256" key="1">
    <source>
        <dbReference type="ARBA" id="ARBA00004141"/>
    </source>
</evidence>
<gene>
    <name evidence="7" type="ordered locus">Achl_4036</name>
</gene>
<dbReference type="RefSeq" id="WP_012623004.1">
    <property type="nucleotide sequence ID" value="NC_011879.1"/>
</dbReference>
<keyword evidence="8" id="KW-1185">Reference proteome</keyword>
<keyword evidence="3 5" id="KW-1133">Transmembrane helix</keyword>
<evidence type="ECO:0000256" key="3">
    <source>
        <dbReference type="ARBA" id="ARBA00022989"/>
    </source>
</evidence>
<keyword evidence="2 5" id="KW-0812">Transmembrane</keyword>
<dbReference type="Proteomes" id="UP000002505">
    <property type="component" value="Plasmid pACHL01"/>
</dbReference>
<geneLocation type="plasmid" evidence="7 8">
    <name>pACHL01</name>
</geneLocation>
<comment type="subcellular location">
    <subcellularLocation>
        <location evidence="1">Membrane</location>
        <topology evidence="1">Multi-pass membrane protein</topology>
    </subcellularLocation>
</comment>
<dbReference type="KEGG" id="ach:Achl_4036"/>
<accession>B8HHU0</accession>
<proteinExistence type="predicted"/>
<keyword evidence="7" id="KW-0614">Plasmid</keyword>
<dbReference type="AlphaFoldDB" id="B8HHU0"/>
<evidence type="ECO:0000256" key="2">
    <source>
        <dbReference type="ARBA" id="ARBA00022692"/>
    </source>
</evidence>
<dbReference type="Pfam" id="PF12698">
    <property type="entry name" value="ABC2_membrane_3"/>
    <property type="match status" value="1"/>
</dbReference>
<keyword evidence="4 5" id="KW-0472">Membrane</keyword>
<feature type="transmembrane region" description="Helical" evidence="5">
    <location>
        <begin position="273"/>
        <end position="292"/>
    </location>
</feature>